<accession>A0A5M8NXE4</accession>
<reference evidence="2 3" key="1">
    <citation type="submission" date="2019-03" db="EMBL/GenBank/DDBJ databases">
        <title>Single cell metagenomics reveals metabolic interactions within the superorganism composed of flagellate Streblomastix strix and complex community of Bacteroidetes bacteria on its surface.</title>
        <authorList>
            <person name="Treitli S.C."/>
            <person name="Kolisko M."/>
            <person name="Husnik F."/>
            <person name="Keeling P."/>
            <person name="Hampl V."/>
        </authorList>
    </citation>
    <scope>NUCLEOTIDE SEQUENCE [LARGE SCALE GENOMIC DNA]</scope>
    <source>
        <strain evidence="2">St1</strain>
    </source>
</reference>
<gene>
    <name evidence="2" type="ORF">EZS26_002556</name>
</gene>
<evidence type="ECO:0000256" key="1">
    <source>
        <dbReference type="SAM" id="MobiDB-lite"/>
    </source>
</evidence>
<proteinExistence type="predicted"/>
<evidence type="ECO:0000313" key="3">
    <source>
        <dbReference type="Proteomes" id="UP000324575"/>
    </source>
</evidence>
<feature type="region of interest" description="Disordered" evidence="1">
    <location>
        <begin position="1"/>
        <end position="20"/>
    </location>
</feature>
<dbReference type="Proteomes" id="UP000324575">
    <property type="component" value="Unassembled WGS sequence"/>
</dbReference>
<organism evidence="2 3">
    <name type="scientific">Candidatus Ordinivivax streblomastigis</name>
    <dbReference type="NCBI Taxonomy" id="2540710"/>
    <lineage>
        <taxon>Bacteria</taxon>
        <taxon>Pseudomonadati</taxon>
        <taxon>Bacteroidota</taxon>
        <taxon>Bacteroidia</taxon>
        <taxon>Bacteroidales</taxon>
        <taxon>Candidatus Ordinivivax</taxon>
    </lineage>
</organism>
<name>A0A5M8NXE4_9BACT</name>
<evidence type="ECO:0000313" key="2">
    <source>
        <dbReference type="EMBL" id="KAA6301247.1"/>
    </source>
</evidence>
<comment type="caution">
    <text evidence="2">The sequence shown here is derived from an EMBL/GenBank/DDBJ whole genome shotgun (WGS) entry which is preliminary data.</text>
</comment>
<dbReference type="EMBL" id="SNRX01000022">
    <property type="protein sequence ID" value="KAA6301247.1"/>
    <property type="molecule type" value="Genomic_DNA"/>
</dbReference>
<dbReference type="AlphaFoldDB" id="A0A5M8NXE4"/>
<protein>
    <submittedName>
        <fullName evidence="2">Uncharacterized protein</fullName>
    </submittedName>
</protein>
<sequence>MKQQATENSRTKPYPAPAEKTCAVNEPAFEIPEGYMTGDEFARRVKEELTVLYKQHGLI</sequence>